<dbReference type="AlphaFoldDB" id="A0A7J8F0K5"/>
<feature type="region of interest" description="Disordered" evidence="1">
    <location>
        <begin position="48"/>
        <end position="84"/>
    </location>
</feature>
<sequence length="128" mass="13949">MNTKYSICSRMKTEEGCAAVSSSTYFSSLIPLSDSHPTTQGISVTFQGPVYSRDDQDTSSRTDPSTPLRLPTCSSTSIYPPGHPLTLPTHSASIYSSSHLSTPTTHTPSIYPFLLLCLHSPTYWDTQS</sequence>
<accession>A0A7J8F0K5</accession>
<proteinExistence type="predicted"/>
<name>A0A7J8F0K5_ROUAE</name>
<protein>
    <submittedName>
        <fullName evidence="2">Uncharacterized protein</fullName>
    </submittedName>
</protein>
<dbReference type="Proteomes" id="UP000593571">
    <property type="component" value="Unassembled WGS sequence"/>
</dbReference>
<organism evidence="2 3">
    <name type="scientific">Rousettus aegyptiacus</name>
    <name type="common">Egyptian fruit bat</name>
    <name type="synonym">Pteropus aegyptiacus</name>
    <dbReference type="NCBI Taxonomy" id="9407"/>
    <lineage>
        <taxon>Eukaryota</taxon>
        <taxon>Metazoa</taxon>
        <taxon>Chordata</taxon>
        <taxon>Craniata</taxon>
        <taxon>Vertebrata</taxon>
        <taxon>Euteleostomi</taxon>
        <taxon>Mammalia</taxon>
        <taxon>Eutheria</taxon>
        <taxon>Laurasiatheria</taxon>
        <taxon>Chiroptera</taxon>
        <taxon>Yinpterochiroptera</taxon>
        <taxon>Pteropodoidea</taxon>
        <taxon>Pteropodidae</taxon>
        <taxon>Rousettinae</taxon>
        <taxon>Rousettus</taxon>
    </lineage>
</organism>
<evidence type="ECO:0000313" key="2">
    <source>
        <dbReference type="EMBL" id="KAF6441115.1"/>
    </source>
</evidence>
<reference evidence="2 3" key="1">
    <citation type="journal article" date="2020" name="Nature">
        <title>Six reference-quality genomes reveal evolution of bat adaptations.</title>
        <authorList>
            <person name="Jebb D."/>
            <person name="Huang Z."/>
            <person name="Pippel M."/>
            <person name="Hughes G.M."/>
            <person name="Lavrichenko K."/>
            <person name="Devanna P."/>
            <person name="Winkler S."/>
            <person name="Jermiin L.S."/>
            <person name="Skirmuntt E.C."/>
            <person name="Katzourakis A."/>
            <person name="Burkitt-Gray L."/>
            <person name="Ray D.A."/>
            <person name="Sullivan K.A.M."/>
            <person name="Roscito J.G."/>
            <person name="Kirilenko B.M."/>
            <person name="Davalos L.M."/>
            <person name="Corthals A.P."/>
            <person name="Power M.L."/>
            <person name="Jones G."/>
            <person name="Ransome R.D."/>
            <person name="Dechmann D.K.N."/>
            <person name="Locatelli A.G."/>
            <person name="Puechmaille S.J."/>
            <person name="Fedrigo O."/>
            <person name="Jarvis E.D."/>
            <person name="Hiller M."/>
            <person name="Vernes S.C."/>
            <person name="Myers E.W."/>
            <person name="Teeling E.C."/>
        </authorList>
    </citation>
    <scope>NUCLEOTIDE SEQUENCE [LARGE SCALE GENOMIC DNA]</scope>
    <source>
        <strain evidence="2">MRouAeg1</strain>
        <tissue evidence="2">Muscle</tissue>
    </source>
</reference>
<gene>
    <name evidence="2" type="ORF">HJG63_012287</name>
</gene>
<evidence type="ECO:0000256" key="1">
    <source>
        <dbReference type="SAM" id="MobiDB-lite"/>
    </source>
</evidence>
<dbReference type="EMBL" id="JACASE010000008">
    <property type="protein sequence ID" value="KAF6441115.1"/>
    <property type="molecule type" value="Genomic_DNA"/>
</dbReference>
<comment type="caution">
    <text evidence="2">The sequence shown here is derived from an EMBL/GenBank/DDBJ whole genome shotgun (WGS) entry which is preliminary data.</text>
</comment>
<evidence type="ECO:0000313" key="3">
    <source>
        <dbReference type="Proteomes" id="UP000593571"/>
    </source>
</evidence>
<keyword evidence="3" id="KW-1185">Reference proteome</keyword>